<gene>
    <name evidence="4" type="ORF">BVG16_31350</name>
</gene>
<dbReference type="InterPro" id="IPR001466">
    <property type="entry name" value="Beta-lactam-related"/>
</dbReference>
<evidence type="ECO:0000259" key="3">
    <source>
        <dbReference type="Pfam" id="PF00144"/>
    </source>
</evidence>
<dbReference type="AlphaFoldDB" id="A0A1T2WZG0"/>
<organism evidence="4 5">
    <name type="scientific">Paenibacillus selenitireducens</name>
    <dbReference type="NCBI Taxonomy" id="1324314"/>
    <lineage>
        <taxon>Bacteria</taxon>
        <taxon>Bacillati</taxon>
        <taxon>Bacillota</taxon>
        <taxon>Bacilli</taxon>
        <taxon>Bacillales</taxon>
        <taxon>Paenibacillaceae</taxon>
        <taxon>Paenibacillus</taxon>
    </lineage>
</organism>
<dbReference type="PANTHER" id="PTHR46825">
    <property type="entry name" value="D-ALANYL-D-ALANINE-CARBOXYPEPTIDASE/ENDOPEPTIDASE AMPH"/>
    <property type="match status" value="1"/>
</dbReference>
<dbReference type="GO" id="GO:0016020">
    <property type="term" value="C:membrane"/>
    <property type="evidence" value="ECO:0007669"/>
    <property type="project" value="UniProtKB-SubCell"/>
</dbReference>
<keyword evidence="5" id="KW-1185">Reference proteome</keyword>
<reference evidence="4 5" key="1">
    <citation type="submission" date="2017-01" db="EMBL/GenBank/DDBJ databases">
        <title>Genome analysis of Paenibacillus selenitrireducens ES3-24.</title>
        <authorList>
            <person name="Xu D."/>
            <person name="Yao R."/>
            <person name="Zheng S."/>
        </authorList>
    </citation>
    <scope>NUCLEOTIDE SEQUENCE [LARGE SCALE GENOMIC DNA]</scope>
    <source>
        <strain evidence="4 5">ES3-24</strain>
    </source>
</reference>
<dbReference type="InterPro" id="IPR050491">
    <property type="entry name" value="AmpC-like"/>
</dbReference>
<accession>A0A1T2WZG0</accession>
<evidence type="ECO:0000256" key="2">
    <source>
        <dbReference type="ARBA" id="ARBA00023136"/>
    </source>
</evidence>
<comment type="subcellular location">
    <subcellularLocation>
        <location evidence="1">Membrane</location>
    </subcellularLocation>
</comment>
<dbReference type="OrthoDB" id="9803467at2"/>
<dbReference type="Pfam" id="PF00144">
    <property type="entry name" value="Beta-lactamase"/>
    <property type="match status" value="1"/>
</dbReference>
<evidence type="ECO:0000313" key="4">
    <source>
        <dbReference type="EMBL" id="OPA72955.1"/>
    </source>
</evidence>
<dbReference type="STRING" id="1324314.BVG16_31350"/>
<name>A0A1T2WZG0_9BACL</name>
<keyword evidence="2" id="KW-0472">Membrane</keyword>
<dbReference type="RefSeq" id="WP_078503128.1">
    <property type="nucleotide sequence ID" value="NZ_MSZX01000025.1"/>
</dbReference>
<evidence type="ECO:0000256" key="1">
    <source>
        <dbReference type="ARBA" id="ARBA00004370"/>
    </source>
</evidence>
<dbReference type="InterPro" id="IPR012338">
    <property type="entry name" value="Beta-lactam/transpept-like"/>
</dbReference>
<dbReference type="EMBL" id="MSZX01000025">
    <property type="protein sequence ID" value="OPA72955.1"/>
    <property type="molecule type" value="Genomic_DNA"/>
</dbReference>
<dbReference type="SUPFAM" id="SSF56601">
    <property type="entry name" value="beta-lactamase/transpeptidase-like"/>
    <property type="match status" value="1"/>
</dbReference>
<dbReference type="Gene3D" id="3.40.710.10">
    <property type="entry name" value="DD-peptidase/beta-lactamase superfamily"/>
    <property type="match status" value="1"/>
</dbReference>
<proteinExistence type="predicted"/>
<sequence length="494" mass="56278">MNTNELSHMELSTKLKCFMDALHSRGYFNGAVLAARNGQILLSQGYGMADFVHDMPNTTKTKFRLGAITKAFTVMAILQLQEQGKLSVDDFIDRYLPDYPNGNLISIHHLLSNASGITDYPGIEGYWEKTMRLYSTIDETISSFRDKPLLYTPGEHQNYCSSNYILLGSIIERVSGLTYADYISEKICQPLNMMNTGVEDGRSVLKHFASGYSVCKEIIQAEYVDMSIHLGAGAMYSTVEDLFLWDRALYTDVLVRKHSLKKLFEHYTPPCGSYGWIVSEQTINNRARKRIGHSGSMNGFWADFNRYVDEDMVIVVLSNINLTPVEIISQHLAQIALGEDVCVPEDVHPIQINPNEMKQYAGIYECGDRRTEVFNEQSLAYMNEALDLLTDMKISDIVIGRFHKIFQQYGISKDRTIVVTYEQGKLYLFMPKQCHGAWFKYEIIPVSKYLNLTTWIARNIDEQVVFEIDPSGEISFTHRDVNGNQVSARKIQLI</sequence>
<evidence type="ECO:0000313" key="5">
    <source>
        <dbReference type="Proteomes" id="UP000190188"/>
    </source>
</evidence>
<dbReference type="PANTHER" id="PTHR46825:SF11">
    <property type="entry name" value="PENICILLIN-BINDING PROTEIN 4"/>
    <property type="match status" value="1"/>
</dbReference>
<protein>
    <recommendedName>
        <fullName evidence="3">Beta-lactamase-related domain-containing protein</fullName>
    </recommendedName>
</protein>
<comment type="caution">
    <text evidence="4">The sequence shown here is derived from an EMBL/GenBank/DDBJ whole genome shotgun (WGS) entry which is preliminary data.</text>
</comment>
<feature type="domain" description="Beta-lactamase-related" evidence="3">
    <location>
        <begin position="24"/>
        <end position="323"/>
    </location>
</feature>
<dbReference type="Proteomes" id="UP000190188">
    <property type="component" value="Unassembled WGS sequence"/>
</dbReference>